<evidence type="ECO:0000313" key="2">
    <source>
        <dbReference type="EMBL" id="CCF21790.1"/>
    </source>
</evidence>
<feature type="compositionally biased region" description="Basic and acidic residues" evidence="1">
    <location>
        <begin position="28"/>
        <end position="37"/>
    </location>
</feature>
<dbReference type="STRING" id="1125847.NT26_4068"/>
<accession>L0NL52</accession>
<proteinExistence type="predicted"/>
<reference evidence="2 3" key="1">
    <citation type="journal article" date="2013" name="Genome Biol. Evol.">
        <title>Life in an arsenic-containing gold mine: genome and physiology of the autotrophic arsenite-oxidizing bacterium rhizobium sp. NT-26.</title>
        <authorList>
            <person name="Andres J."/>
            <person name="Arsene-Ploetze F."/>
            <person name="Barbe V."/>
            <person name="Brochier-Armanet C."/>
            <person name="Cleiss-Arnold J."/>
            <person name="Coppee J.Y."/>
            <person name="Dillies M.A."/>
            <person name="Geist"/>
            <person name="L"/>
            <person name="Joublin A."/>
            <person name="Koechler S."/>
            <person name="Lassalle F."/>
            <person name="Marchal M."/>
            <person name="Medigue C."/>
            <person name="Muller D."/>
            <person name="Nesme X."/>
            <person name="Plewniak F."/>
            <person name="Proux C."/>
            <person name="Ramirez-Bahena M.H."/>
            <person name="Schenowitz C."/>
            <person name="Sismeiro O."/>
            <person name="Vallenet D."/>
            <person name="Santini J.M."/>
            <person name="Bertin P.N."/>
        </authorList>
    </citation>
    <scope>NUCLEOTIDE SEQUENCE [LARGE SCALE GENOMIC DNA]</scope>
    <source>
        <strain evidence="2 3">NT-26</strain>
    </source>
</reference>
<gene>
    <name evidence="2" type="ORF">NT26_4068</name>
</gene>
<dbReference type="EMBL" id="FO082820">
    <property type="protein sequence ID" value="CCF21790.1"/>
    <property type="molecule type" value="Genomic_DNA"/>
</dbReference>
<feature type="region of interest" description="Disordered" evidence="1">
    <location>
        <begin position="27"/>
        <end position="79"/>
    </location>
</feature>
<evidence type="ECO:0000313" key="3">
    <source>
        <dbReference type="Proteomes" id="UP000010792"/>
    </source>
</evidence>
<evidence type="ECO:0000256" key="1">
    <source>
        <dbReference type="SAM" id="MobiDB-lite"/>
    </source>
</evidence>
<protein>
    <submittedName>
        <fullName evidence="2">Uncharacterized protein</fullName>
    </submittedName>
</protein>
<keyword evidence="3" id="KW-1185">Reference proteome</keyword>
<dbReference type="AlphaFoldDB" id="L0NL52"/>
<dbReference type="KEGG" id="rht:NT26_4068"/>
<sequence length="79" mass="8454">MKGALSAVLREYIAAHAFAKPVVGGLTRENRHGREGNGHGGFNRRTKARRGGEAFVRSGAAGDEPAAGLRRDQSPVSWR</sequence>
<organism evidence="2 3">
    <name type="scientific">Pseudorhizobium banfieldiae</name>
    <dbReference type="NCBI Taxonomy" id="1125847"/>
    <lineage>
        <taxon>Bacteria</taxon>
        <taxon>Pseudomonadati</taxon>
        <taxon>Pseudomonadota</taxon>
        <taxon>Alphaproteobacteria</taxon>
        <taxon>Hyphomicrobiales</taxon>
        <taxon>Rhizobiaceae</taxon>
        <taxon>Rhizobium/Agrobacterium group</taxon>
        <taxon>Pseudorhizobium</taxon>
    </lineage>
</organism>
<dbReference type="Proteomes" id="UP000010792">
    <property type="component" value="Chromosome"/>
</dbReference>
<name>L0NL52_9HYPH</name>